<gene>
    <name evidence="1" type="ORF">GB928_023870</name>
</gene>
<accession>A0ABT8XKL6</accession>
<comment type="caution">
    <text evidence="1">The sequence shown here is derived from an EMBL/GenBank/DDBJ whole genome shotgun (WGS) entry which is preliminary data.</text>
</comment>
<name>A0ABT8XKL6_9HYPH</name>
<evidence type="ECO:0008006" key="3">
    <source>
        <dbReference type="Google" id="ProtNLM"/>
    </source>
</evidence>
<dbReference type="Proteomes" id="UP001177080">
    <property type="component" value="Unassembled WGS sequence"/>
</dbReference>
<reference evidence="1" key="1">
    <citation type="submission" date="2022-04" db="EMBL/GenBank/DDBJ databases">
        <title>Shinella lacus sp. nov., a novel member of the genus Shinella from water.</title>
        <authorList>
            <person name="Deng Y."/>
        </authorList>
    </citation>
    <scope>NUCLEOTIDE SEQUENCE</scope>
    <source>
        <strain evidence="1">JCM 31239</strain>
    </source>
</reference>
<dbReference type="RefSeq" id="WP_244763827.1">
    <property type="nucleotide sequence ID" value="NZ_JALJCJ010000009.1"/>
</dbReference>
<evidence type="ECO:0000313" key="1">
    <source>
        <dbReference type="EMBL" id="MDO6124238.1"/>
    </source>
</evidence>
<evidence type="ECO:0000313" key="2">
    <source>
        <dbReference type="Proteomes" id="UP001177080"/>
    </source>
</evidence>
<organism evidence="1 2">
    <name type="scientific">Shinella curvata</name>
    <dbReference type="NCBI Taxonomy" id="1817964"/>
    <lineage>
        <taxon>Bacteria</taxon>
        <taxon>Pseudomonadati</taxon>
        <taxon>Pseudomonadota</taxon>
        <taxon>Alphaproteobacteria</taxon>
        <taxon>Hyphomicrobiales</taxon>
        <taxon>Rhizobiaceae</taxon>
        <taxon>Shinella</taxon>
    </lineage>
</organism>
<proteinExistence type="predicted"/>
<protein>
    <recommendedName>
        <fullName evidence="3">Transposase</fullName>
    </recommendedName>
</protein>
<sequence>MANDKLSDPATFETALATMTDDEVFEAMSQLEGISEQEEEGERALAFIQLVETEIERRFPGQALSPYKAWQRRKIL</sequence>
<dbReference type="EMBL" id="WHSC02000011">
    <property type="protein sequence ID" value="MDO6124238.1"/>
    <property type="molecule type" value="Genomic_DNA"/>
</dbReference>
<keyword evidence="2" id="KW-1185">Reference proteome</keyword>